<keyword evidence="3" id="KW-1185">Reference proteome</keyword>
<dbReference type="AlphaFoldDB" id="A0A370N3C0"/>
<comment type="caution">
    <text evidence="2">The sequence shown here is derived from an EMBL/GenBank/DDBJ whole genome shotgun (WGS) entry which is preliminary data.</text>
</comment>
<reference evidence="3" key="1">
    <citation type="submission" date="2018-05" db="EMBL/GenBank/DDBJ databases">
        <authorList>
            <person name="Feng T."/>
        </authorList>
    </citation>
    <scope>NUCLEOTIDE SEQUENCE [LARGE SCALE GENOMIC DNA]</scope>
    <source>
        <strain evidence="3">S27</strain>
    </source>
</reference>
<organism evidence="2 3">
    <name type="scientific">Paraburkholderia lacunae</name>
    <dbReference type="NCBI Taxonomy" id="2211104"/>
    <lineage>
        <taxon>Bacteria</taxon>
        <taxon>Pseudomonadati</taxon>
        <taxon>Pseudomonadota</taxon>
        <taxon>Betaproteobacteria</taxon>
        <taxon>Burkholderiales</taxon>
        <taxon>Burkholderiaceae</taxon>
        <taxon>Paraburkholderia</taxon>
    </lineage>
</organism>
<dbReference type="InterPro" id="IPR042098">
    <property type="entry name" value="TauD-like_sf"/>
</dbReference>
<dbReference type="Proteomes" id="UP000254875">
    <property type="component" value="Unassembled WGS sequence"/>
</dbReference>
<evidence type="ECO:0000256" key="1">
    <source>
        <dbReference type="ARBA" id="ARBA00023002"/>
    </source>
</evidence>
<accession>A0A370N3C0</accession>
<keyword evidence="1" id="KW-0560">Oxidoreductase</keyword>
<dbReference type="EMBL" id="QHKS01000017">
    <property type="protein sequence ID" value="RDK00132.1"/>
    <property type="molecule type" value="Genomic_DNA"/>
</dbReference>
<gene>
    <name evidence="2" type="ORF">DLM46_24350</name>
</gene>
<sequence>MQSGYDVAGGGLHPRLADARRALALLSDEDIEYLYGRGSTSSVLRIAGATPTPRDNTDLSVVLSGPVESPRVTVPFYPGMMLAANTRAKLALDDLYQAIRQVSFGVQVTPGRLVLINNTFTLHSRDRFIPEDDDNGRAHRWVQRVFDPKNLSVAPASAHYATA</sequence>
<proteinExistence type="predicted"/>
<evidence type="ECO:0000313" key="3">
    <source>
        <dbReference type="Proteomes" id="UP000254875"/>
    </source>
</evidence>
<evidence type="ECO:0000313" key="2">
    <source>
        <dbReference type="EMBL" id="RDK00132.1"/>
    </source>
</evidence>
<dbReference type="Gene3D" id="3.60.130.10">
    <property type="entry name" value="Clavaminate synthase-like"/>
    <property type="match status" value="1"/>
</dbReference>
<dbReference type="GO" id="GO:0016706">
    <property type="term" value="F:2-oxoglutarate-dependent dioxygenase activity"/>
    <property type="evidence" value="ECO:0007669"/>
    <property type="project" value="UniProtKB-ARBA"/>
</dbReference>
<dbReference type="OrthoDB" id="480112at2"/>
<protein>
    <submittedName>
        <fullName evidence="2">Uncharacterized protein</fullName>
    </submittedName>
</protein>
<name>A0A370N3C0_9BURK</name>
<dbReference type="SUPFAM" id="SSF51197">
    <property type="entry name" value="Clavaminate synthase-like"/>
    <property type="match status" value="1"/>
</dbReference>